<keyword evidence="2" id="KW-1185">Reference proteome</keyword>
<dbReference type="Proteomes" id="UP000266649">
    <property type="component" value="Unassembled WGS sequence"/>
</dbReference>
<comment type="caution">
    <text evidence="1">The sequence shown here is derived from an EMBL/GenBank/DDBJ whole genome shotgun (WGS) entry which is preliminary data.</text>
</comment>
<dbReference type="AlphaFoldDB" id="A0A398BRK2"/>
<dbReference type="OrthoDB" id="7876887at2"/>
<name>A0A398BRK2_9RHOB</name>
<protein>
    <submittedName>
        <fullName evidence="1">Uncharacterized protein</fullName>
    </submittedName>
</protein>
<proteinExistence type="predicted"/>
<reference evidence="1 2" key="1">
    <citation type="submission" date="2018-09" db="EMBL/GenBank/DDBJ databases">
        <title>Gemmobacter lutimaris sp. nov., a marine bacterium isolated from tidal flat.</title>
        <authorList>
            <person name="Lee D.W."/>
            <person name="Yoo Y."/>
            <person name="Kim J.-J."/>
            <person name="Kim B.S."/>
        </authorList>
    </citation>
    <scope>NUCLEOTIDE SEQUENCE [LARGE SCALE GENOMIC DNA]</scope>
    <source>
        <strain evidence="1 2">YJ-T1-11</strain>
    </source>
</reference>
<evidence type="ECO:0000313" key="2">
    <source>
        <dbReference type="Proteomes" id="UP000266649"/>
    </source>
</evidence>
<gene>
    <name evidence="1" type="ORF">D2N39_12570</name>
</gene>
<dbReference type="RefSeq" id="WP_119135136.1">
    <property type="nucleotide sequence ID" value="NZ_QXXQ01000006.1"/>
</dbReference>
<accession>A0A398BRK2</accession>
<sequence>MGFRSIGSIAAQLVAVTRRDDIPVGDCTATVLVAEGAAQLIWHRGVAGPLAGNALFNDFLAPGMGAQLRQLADAVDAAQALIEPNGGFK</sequence>
<organism evidence="1 2">
    <name type="scientific">Gemmobacter lutimaris</name>
    <dbReference type="NCBI Taxonomy" id="2306023"/>
    <lineage>
        <taxon>Bacteria</taxon>
        <taxon>Pseudomonadati</taxon>
        <taxon>Pseudomonadota</taxon>
        <taxon>Alphaproteobacteria</taxon>
        <taxon>Rhodobacterales</taxon>
        <taxon>Paracoccaceae</taxon>
        <taxon>Gemmobacter</taxon>
    </lineage>
</organism>
<evidence type="ECO:0000313" key="1">
    <source>
        <dbReference type="EMBL" id="RID91531.1"/>
    </source>
</evidence>
<dbReference type="EMBL" id="QXXQ01000006">
    <property type="protein sequence ID" value="RID91531.1"/>
    <property type="molecule type" value="Genomic_DNA"/>
</dbReference>